<dbReference type="PROSITE" id="PS00107">
    <property type="entry name" value="PROTEIN_KINASE_ATP"/>
    <property type="match status" value="1"/>
</dbReference>
<comment type="subcellular location">
    <subcellularLocation>
        <location evidence="1">Membrane</location>
        <topology evidence="1">Single-pass membrane protein</topology>
    </subcellularLocation>
</comment>
<evidence type="ECO:0000256" key="1">
    <source>
        <dbReference type="ARBA" id="ARBA00004167"/>
    </source>
</evidence>
<protein>
    <submittedName>
        <fullName evidence="19">LRR receptor-like serine threonine-protein kinase</fullName>
    </submittedName>
</protein>
<evidence type="ECO:0000256" key="5">
    <source>
        <dbReference type="ARBA" id="ARBA00022692"/>
    </source>
</evidence>
<dbReference type="CDD" id="cd14066">
    <property type="entry name" value="STKc_IRAK"/>
    <property type="match status" value="1"/>
</dbReference>
<evidence type="ECO:0000256" key="7">
    <source>
        <dbReference type="ARBA" id="ARBA00022737"/>
    </source>
</evidence>
<evidence type="ECO:0000256" key="8">
    <source>
        <dbReference type="ARBA" id="ARBA00022741"/>
    </source>
</evidence>
<keyword evidence="12 17" id="KW-0472">Membrane</keyword>
<keyword evidence="10 15" id="KW-0067">ATP-binding</keyword>
<organism evidence="19 20">
    <name type="scientific">Musa troglodytarum</name>
    <name type="common">fe'i banana</name>
    <dbReference type="NCBI Taxonomy" id="320322"/>
    <lineage>
        <taxon>Eukaryota</taxon>
        <taxon>Viridiplantae</taxon>
        <taxon>Streptophyta</taxon>
        <taxon>Embryophyta</taxon>
        <taxon>Tracheophyta</taxon>
        <taxon>Spermatophyta</taxon>
        <taxon>Magnoliopsida</taxon>
        <taxon>Liliopsida</taxon>
        <taxon>Zingiberales</taxon>
        <taxon>Musaceae</taxon>
        <taxon>Musa</taxon>
    </lineage>
</organism>
<proteinExistence type="predicted"/>
<dbReference type="FunFam" id="3.30.200.20:FF:000225">
    <property type="entry name" value="cold-responsive protein kinase 1"/>
    <property type="match status" value="1"/>
</dbReference>
<feature type="transmembrane region" description="Helical" evidence="17">
    <location>
        <begin position="602"/>
        <end position="622"/>
    </location>
</feature>
<evidence type="ECO:0000256" key="2">
    <source>
        <dbReference type="ARBA" id="ARBA00022527"/>
    </source>
</evidence>
<evidence type="ECO:0000256" key="9">
    <source>
        <dbReference type="ARBA" id="ARBA00022777"/>
    </source>
</evidence>
<dbReference type="PANTHER" id="PTHR47973">
    <property type="entry name" value="CYSTEINE-RICH RECEPTOR-LIKE PROTEIN KINASE 3"/>
    <property type="match status" value="1"/>
</dbReference>
<evidence type="ECO:0000259" key="18">
    <source>
        <dbReference type="PROSITE" id="PS50011"/>
    </source>
</evidence>
<evidence type="ECO:0000256" key="14">
    <source>
        <dbReference type="ARBA" id="ARBA00023180"/>
    </source>
</evidence>
<keyword evidence="3" id="KW-0597">Phosphoprotein</keyword>
<reference evidence="19" key="1">
    <citation type="submission" date="2022-05" db="EMBL/GenBank/DDBJ databases">
        <title>The Musa troglodytarum L. genome provides insights into the mechanism of non-climacteric behaviour and enrichment of carotenoids.</title>
        <authorList>
            <person name="Wang J."/>
        </authorList>
    </citation>
    <scope>NUCLEOTIDE SEQUENCE</scope>
    <source>
        <tissue evidence="19">Leaf</tissue>
    </source>
</reference>
<evidence type="ECO:0000256" key="11">
    <source>
        <dbReference type="ARBA" id="ARBA00022989"/>
    </source>
</evidence>
<feature type="domain" description="Protein kinase" evidence="18">
    <location>
        <begin position="199"/>
        <end position="475"/>
    </location>
</feature>
<dbReference type="GO" id="GO:0004674">
    <property type="term" value="F:protein serine/threonine kinase activity"/>
    <property type="evidence" value="ECO:0007669"/>
    <property type="project" value="UniProtKB-KW"/>
</dbReference>
<feature type="region of interest" description="Disordered" evidence="16">
    <location>
        <begin position="481"/>
        <end position="507"/>
    </location>
</feature>
<dbReference type="Proteomes" id="UP001055439">
    <property type="component" value="Chromosome 10"/>
</dbReference>
<feature type="transmembrane region" description="Helical" evidence="17">
    <location>
        <begin position="51"/>
        <end position="74"/>
    </location>
</feature>
<dbReference type="PROSITE" id="PS00108">
    <property type="entry name" value="PROTEIN_KINASE_ST"/>
    <property type="match status" value="1"/>
</dbReference>
<dbReference type="InterPro" id="IPR052059">
    <property type="entry name" value="CR_Ser/Thr_kinase"/>
</dbReference>
<keyword evidence="7" id="KW-0677">Repeat</keyword>
<gene>
    <name evidence="19" type="ORF">MUK42_02147</name>
</gene>
<feature type="region of interest" description="Disordered" evidence="16">
    <location>
        <begin position="641"/>
        <end position="671"/>
    </location>
</feature>
<keyword evidence="2" id="KW-0723">Serine/threonine-protein kinase</keyword>
<feature type="compositionally biased region" description="Basic and acidic residues" evidence="16">
    <location>
        <begin position="652"/>
        <end position="671"/>
    </location>
</feature>
<keyword evidence="8 15" id="KW-0547">Nucleotide-binding</keyword>
<evidence type="ECO:0000256" key="17">
    <source>
        <dbReference type="SAM" id="Phobius"/>
    </source>
</evidence>
<evidence type="ECO:0000256" key="10">
    <source>
        <dbReference type="ARBA" id="ARBA00022840"/>
    </source>
</evidence>
<evidence type="ECO:0000313" key="19">
    <source>
        <dbReference type="EMBL" id="URD84313.1"/>
    </source>
</evidence>
<keyword evidence="6" id="KW-0732">Signal</keyword>
<dbReference type="FunFam" id="1.10.510.10:FF:000044">
    <property type="entry name" value="Putative LRR receptor-like serine/threonine-protein kinase"/>
    <property type="match status" value="1"/>
</dbReference>
<dbReference type="InterPro" id="IPR000719">
    <property type="entry name" value="Prot_kinase_dom"/>
</dbReference>
<dbReference type="OrthoDB" id="4062651at2759"/>
<dbReference type="InterPro" id="IPR008271">
    <property type="entry name" value="Ser/Thr_kinase_AS"/>
</dbReference>
<evidence type="ECO:0000256" key="3">
    <source>
        <dbReference type="ARBA" id="ARBA00022553"/>
    </source>
</evidence>
<dbReference type="InterPro" id="IPR017441">
    <property type="entry name" value="Protein_kinase_ATP_BS"/>
</dbReference>
<dbReference type="InterPro" id="IPR001245">
    <property type="entry name" value="Ser-Thr/Tyr_kinase_cat_dom"/>
</dbReference>
<dbReference type="SUPFAM" id="SSF56112">
    <property type="entry name" value="Protein kinase-like (PK-like)"/>
    <property type="match status" value="1"/>
</dbReference>
<dbReference type="Pfam" id="PF07714">
    <property type="entry name" value="PK_Tyr_Ser-Thr"/>
    <property type="match status" value="1"/>
</dbReference>
<keyword evidence="11 17" id="KW-1133">Transmembrane helix</keyword>
<feature type="compositionally biased region" description="Polar residues" evidence="16">
    <location>
        <begin position="489"/>
        <end position="507"/>
    </location>
</feature>
<evidence type="ECO:0000256" key="15">
    <source>
        <dbReference type="PROSITE-ProRule" id="PRU10141"/>
    </source>
</evidence>
<name>A0A9E7JKG2_9LILI</name>
<dbReference type="AlphaFoldDB" id="A0A9E7JKG2"/>
<dbReference type="Gene3D" id="3.30.200.20">
    <property type="entry name" value="Phosphorylase Kinase, domain 1"/>
    <property type="match status" value="1"/>
</dbReference>
<sequence>MSSTRGGRSSIRPAVPIEPSKIGARRAIGSITRRPHNFLEIAHDGDSCFPALVTCPGYVILFFVVSWCVLPIILDRGPRIEDRGHRRRRRKKTVATACGRTSSHLPFPGRRRVWEEAEVRSHHFSLSKKLRQHSEQELAGMLIMEKNAECGKLGGPPVIQEETFYYCDNYYDFLGIRFSSDKKIKIFSYSDLSSATDNFCPDKRIGRGGFGTVYKGTLRNGVTVAIKVLSAESKQGVREFLTEIDTIANVRHPNLVELIGCCVQDSSRILVYEHMENGSLDRTLLGMNIDKTTKLSWNIRSAICIGTARGLAYLHEDLEPPIVHRDIKASNILLDSNFAPKIGDFGLAKLFPDNVTHISTRVAGTTGYLAPEYALQGQLTKKADVYSFGVLVIEIISGRSISKSYLSGMNQFLLEWTWQLFQEGRLKELIDPVLQEYPEEQILKFIKVALFCTQAVAGRRPSMTQVVQMLSQPIRLNEKELTPPGYVEGSSSTRKASDGTISSSTQFKGSTTIDSAAQFTLSPITFTQLVPRGASTISNPSSAARIVAMHELLTSRHVSVLRSPRASSSPAEQLRHLVHCRRRGTGSSGGSNKYRNHVAGNLHGLAFACFLLSLLMIAYRFGFRGLKQLLQSCLQRMAQQTSANKRGVPFPHGERELPEEDNQMHERCLNY</sequence>
<keyword evidence="14" id="KW-0325">Glycoprotein</keyword>
<dbReference type="SMART" id="SM00220">
    <property type="entry name" value="S_TKc"/>
    <property type="match status" value="1"/>
</dbReference>
<dbReference type="InterPro" id="IPR011009">
    <property type="entry name" value="Kinase-like_dom_sf"/>
</dbReference>
<dbReference type="PROSITE" id="PS50011">
    <property type="entry name" value="PROTEIN_KINASE_DOM"/>
    <property type="match status" value="1"/>
</dbReference>
<keyword evidence="4" id="KW-0808">Transferase</keyword>
<keyword evidence="20" id="KW-1185">Reference proteome</keyword>
<accession>A0A9E7JKG2</accession>
<evidence type="ECO:0000256" key="16">
    <source>
        <dbReference type="SAM" id="MobiDB-lite"/>
    </source>
</evidence>
<keyword evidence="9 19" id="KW-0418">Kinase</keyword>
<feature type="binding site" evidence="15">
    <location>
        <position position="227"/>
    </location>
    <ligand>
        <name>ATP</name>
        <dbReference type="ChEBI" id="CHEBI:30616"/>
    </ligand>
</feature>
<evidence type="ECO:0000256" key="4">
    <source>
        <dbReference type="ARBA" id="ARBA00022679"/>
    </source>
</evidence>
<keyword evidence="5 17" id="KW-0812">Transmembrane</keyword>
<evidence type="ECO:0000313" key="20">
    <source>
        <dbReference type="Proteomes" id="UP001055439"/>
    </source>
</evidence>
<dbReference type="Gene3D" id="1.10.510.10">
    <property type="entry name" value="Transferase(Phosphotransferase) domain 1"/>
    <property type="match status" value="1"/>
</dbReference>
<dbReference type="EMBL" id="CP097503">
    <property type="protein sequence ID" value="URD84313.1"/>
    <property type="molecule type" value="Genomic_DNA"/>
</dbReference>
<keyword evidence="13 19" id="KW-0675">Receptor</keyword>
<evidence type="ECO:0000256" key="6">
    <source>
        <dbReference type="ARBA" id="ARBA00022729"/>
    </source>
</evidence>
<dbReference type="GO" id="GO:0016020">
    <property type="term" value="C:membrane"/>
    <property type="evidence" value="ECO:0007669"/>
    <property type="project" value="UniProtKB-SubCell"/>
</dbReference>
<dbReference type="GO" id="GO:0005524">
    <property type="term" value="F:ATP binding"/>
    <property type="evidence" value="ECO:0007669"/>
    <property type="project" value="UniProtKB-UniRule"/>
</dbReference>
<evidence type="ECO:0000256" key="12">
    <source>
        <dbReference type="ARBA" id="ARBA00023136"/>
    </source>
</evidence>
<evidence type="ECO:0000256" key="13">
    <source>
        <dbReference type="ARBA" id="ARBA00023170"/>
    </source>
</evidence>